<gene>
    <name evidence="3" type="ORF">E8A74_20100</name>
</gene>
<reference evidence="3 4" key="1">
    <citation type="submission" date="2019-04" db="EMBL/GenBank/DDBJ databases">
        <authorList>
            <person name="Li Y."/>
            <person name="Wang J."/>
        </authorList>
    </citation>
    <scope>NUCLEOTIDE SEQUENCE [LARGE SCALE GENOMIC DNA]</scope>
    <source>
        <strain evidence="3 4">DSM 14668</strain>
    </source>
</reference>
<dbReference type="OrthoDB" id="9833954at2"/>
<dbReference type="EMBL" id="SSMQ01000020">
    <property type="protein sequence ID" value="TKD06232.1"/>
    <property type="molecule type" value="Genomic_DNA"/>
</dbReference>
<proteinExistence type="predicted"/>
<evidence type="ECO:0000256" key="2">
    <source>
        <dbReference type="SAM" id="Phobius"/>
    </source>
</evidence>
<dbReference type="RefSeq" id="WP_136930660.1">
    <property type="nucleotide sequence ID" value="NZ_SSMQ01000020.1"/>
</dbReference>
<evidence type="ECO:0000313" key="3">
    <source>
        <dbReference type="EMBL" id="TKD06232.1"/>
    </source>
</evidence>
<dbReference type="Gene3D" id="2.30.42.10">
    <property type="match status" value="1"/>
</dbReference>
<feature type="region of interest" description="Disordered" evidence="1">
    <location>
        <begin position="227"/>
        <end position="256"/>
    </location>
</feature>
<evidence type="ECO:0000256" key="1">
    <source>
        <dbReference type="SAM" id="MobiDB-lite"/>
    </source>
</evidence>
<keyword evidence="2" id="KW-0472">Membrane</keyword>
<keyword evidence="2" id="KW-1133">Transmembrane helix</keyword>
<sequence length="256" mass="26699">MTTRKRAEQLSSSHVRGEQRTNLVRLLAALLIVLPLVTLPFATRALIDRGASSLGAQLADALDRAFAWRHADEHDDRAHDPASLDLGLDLPHVPGLDVLQTPAAPPRETHDPARRGSSARSPALRGGIHVRAEIVARAVQSGVVPSGVPVPARGPRPAGLALQGVGGFGAGLRDGDVLTRIGGAPATSVGVVVGVVAGALRHDAKVITGEVWRGDQRMSVAVEVPPIRLQGAQTPGHTRPKTRGPAKRAQGPNNPP</sequence>
<keyword evidence="2" id="KW-0812">Transmembrane</keyword>
<feature type="region of interest" description="Disordered" evidence="1">
    <location>
        <begin position="95"/>
        <end position="122"/>
    </location>
</feature>
<feature type="transmembrane region" description="Helical" evidence="2">
    <location>
        <begin position="23"/>
        <end position="42"/>
    </location>
</feature>
<dbReference type="Proteomes" id="UP000309215">
    <property type="component" value="Unassembled WGS sequence"/>
</dbReference>
<protein>
    <recommendedName>
        <fullName evidence="5">PDZ domain-containing protein</fullName>
    </recommendedName>
</protein>
<keyword evidence="4" id="KW-1185">Reference proteome</keyword>
<comment type="caution">
    <text evidence="3">The sequence shown here is derived from an EMBL/GenBank/DDBJ whole genome shotgun (WGS) entry which is preliminary data.</text>
</comment>
<dbReference type="InterPro" id="IPR036034">
    <property type="entry name" value="PDZ_sf"/>
</dbReference>
<evidence type="ECO:0000313" key="4">
    <source>
        <dbReference type="Proteomes" id="UP000309215"/>
    </source>
</evidence>
<name>A0A4U1JAR7_9BACT</name>
<evidence type="ECO:0008006" key="5">
    <source>
        <dbReference type="Google" id="ProtNLM"/>
    </source>
</evidence>
<dbReference type="AlphaFoldDB" id="A0A4U1JAR7"/>
<organism evidence="3 4">
    <name type="scientific">Polyangium fumosum</name>
    <dbReference type="NCBI Taxonomy" id="889272"/>
    <lineage>
        <taxon>Bacteria</taxon>
        <taxon>Pseudomonadati</taxon>
        <taxon>Myxococcota</taxon>
        <taxon>Polyangia</taxon>
        <taxon>Polyangiales</taxon>
        <taxon>Polyangiaceae</taxon>
        <taxon>Polyangium</taxon>
    </lineage>
</organism>
<accession>A0A4U1JAR7</accession>